<organism evidence="2">
    <name type="scientific">Potato leafroll virus</name>
    <name type="common">PLrV</name>
    <dbReference type="NCBI Taxonomy" id="12045"/>
    <lineage>
        <taxon>Viruses</taxon>
        <taxon>Riboviria</taxon>
        <taxon>Orthornavirae</taxon>
        <taxon>Pisuviricota</taxon>
        <taxon>Pisoniviricetes</taxon>
        <taxon>Sobelivirales</taxon>
        <taxon>Solemoviridae</taxon>
        <taxon>Polerovirus</taxon>
        <taxon>Polerovirus PLRV</taxon>
    </lineage>
</organism>
<dbReference type="GO" id="GO:0019028">
    <property type="term" value="C:viral capsid"/>
    <property type="evidence" value="ECO:0007669"/>
    <property type="project" value="InterPro"/>
</dbReference>
<feature type="compositionally biased region" description="Low complexity" evidence="1">
    <location>
        <begin position="437"/>
        <end position="448"/>
    </location>
</feature>
<feature type="compositionally biased region" description="Polar residues" evidence="1">
    <location>
        <begin position="267"/>
        <end position="298"/>
    </location>
</feature>
<dbReference type="InterPro" id="IPR002929">
    <property type="entry name" value="PLrV_ORF5"/>
</dbReference>
<feature type="compositionally biased region" description="Basic and acidic residues" evidence="1">
    <location>
        <begin position="251"/>
        <end position="266"/>
    </location>
</feature>
<protein>
    <submittedName>
        <fullName evidence="2">Readthrough protein</fullName>
    </submittedName>
</protein>
<feature type="region of interest" description="Disordered" evidence="1">
    <location>
        <begin position="1"/>
        <end position="21"/>
    </location>
</feature>
<feature type="region of interest" description="Disordered" evidence="1">
    <location>
        <begin position="417"/>
        <end position="448"/>
    </location>
</feature>
<sequence>VDSGSEPGPSPQPTPTPTPQKHERFIAYVGIPMLTIQARENDDQIILGSLGSQRMKYIEDENQNYTNVSSEYYSQSSMQAVPMYYFNVPKGQWSVDISCEGYQPTSSTSDPNRGRSDGMIAYSNADSDYWNVGEADGVKISKLRNDNTYRQGHPELEINSCHFREGQLLERDATISFHVEAPTDGRFFLVGPAIQKTAKYNYTISYGDWTDRDMELGLITVVLDEHLEGTGSANRVRRPPREGHTYMASPREPEGKPVGNKPRDETPIQTQERQPDQTPSDDVSDAGSVNSGGSTESLQLEFGINSDSTYDATVDGTDWPKIPPPRHPPEPRVSGNSRTVTDFSPKADLLENWDAEHFDPGYSKEDVAAATIIAHGSIQDGRSMLEKREENVKNKTSSWKPPSPKAVSPAIAKLRSIRKSQPLEGGTLKKDATDGVSSIGSGSLTGGTLKRKATIEERLLQTLTTEQRLWYENLKKTNPLAATQWLFEYQPPPQVDRNMAEKPFQGRK</sequence>
<name>Q84815_PLRV</name>
<feature type="compositionally biased region" description="Pro residues" evidence="1">
    <location>
        <begin position="8"/>
        <end position="18"/>
    </location>
</feature>
<dbReference type="PRINTS" id="PR00910">
    <property type="entry name" value="LVIRUSORF6"/>
</dbReference>
<evidence type="ECO:0000313" key="2">
    <source>
        <dbReference type="EMBL" id="CAA54528.1"/>
    </source>
</evidence>
<feature type="region of interest" description="Disordered" evidence="1">
    <location>
        <begin position="230"/>
        <end position="342"/>
    </location>
</feature>
<organismHost>
    <name type="scientific">Solanum tuberosum</name>
    <name type="common">Potato</name>
    <dbReference type="NCBI Taxonomy" id="4113"/>
</organismHost>
<reference evidence="2" key="1">
    <citation type="journal article" date="1994" name="Virology">
        <title>Changes in the amino acid sequence of the coat protein readthrough domain of potato leafroll luteovirus affect the formation of an epitope and aphid transmission.</title>
        <authorList>
            <person name="Jolly C.A."/>
            <person name="Mayo M.A."/>
        </authorList>
    </citation>
    <scope>NUCLEOTIDE SEQUENCE</scope>
    <source>
        <strain evidence="2">PLRV-V</strain>
    </source>
</reference>
<accession>Q84815</accession>
<evidence type="ECO:0000256" key="1">
    <source>
        <dbReference type="SAM" id="MobiDB-lite"/>
    </source>
</evidence>
<feature type="region of interest" description="Disordered" evidence="1">
    <location>
        <begin position="388"/>
        <end position="407"/>
    </location>
</feature>
<dbReference type="Pfam" id="PF01690">
    <property type="entry name" value="PLRV_ORF5"/>
    <property type="match status" value="1"/>
</dbReference>
<dbReference type="EMBL" id="X77321">
    <property type="protein sequence ID" value="CAA54528.1"/>
    <property type="molecule type" value="Genomic_DNA"/>
</dbReference>
<reference evidence="2" key="2">
    <citation type="thesis" date="1994" institute="MSc thesis University of Dundee" country="Dundee, U.K">
        <authorList>
            <person name="Muris D.F."/>
        </authorList>
    </citation>
    <scope>NUCLEOTIDE SEQUENCE</scope>
    <source>
        <strain evidence="2">PLRV-V</strain>
    </source>
</reference>
<proteinExistence type="predicted"/>